<dbReference type="NCBIfam" id="TIGR03695">
    <property type="entry name" value="menH_SHCHC"/>
    <property type="match status" value="1"/>
</dbReference>
<evidence type="ECO:0000313" key="6">
    <source>
        <dbReference type="Proteomes" id="UP000004846"/>
    </source>
</evidence>
<dbReference type="InterPro" id="IPR029058">
    <property type="entry name" value="AB_hydrolase_fold"/>
</dbReference>
<accession>A0A125W8I3</accession>
<dbReference type="EMBL" id="AEBR01000021">
    <property type="protein sequence ID" value="EFM83621.1"/>
    <property type="molecule type" value="Genomic_DNA"/>
</dbReference>
<sequence>MERLIRGMQYHYQWLTPFDAKRTTVVCLHGFTGTLATFAAVFPSQTPYNVLGIDLPGHGATASLVAPERYTMKQVCHDLAELTESLNLPCFCLLGYSMGARTALGFALHYPQKVQHLLLESGSPGLATAAERQARICQDHRLAERLLEEPLVDFIDFWQELPLFQTQKALSVAQQMAIRQERLSQSAFGLASSLWYMGTGAQESYWERLAELQPIPTDLLVGGEDQKFIGIAKKMQARQPLLRLTIFPEAGHCIHLEQPTIFYEKVTALLEGAI</sequence>
<dbReference type="HAMAP" id="MF_01660">
    <property type="entry name" value="MenH"/>
    <property type="match status" value="1"/>
</dbReference>
<comment type="pathway">
    <text evidence="3">Quinol/quinone metabolism; menaquinone biosynthesis.</text>
</comment>
<keyword evidence="2 3" id="KW-0456">Lyase</keyword>
<reference evidence="5 6" key="1">
    <citation type="submission" date="2010-07" db="EMBL/GenBank/DDBJ databases">
        <authorList>
            <person name="Sid Ahmed O."/>
        </authorList>
    </citation>
    <scope>NUCLEOTIDE SEQUENCE [LARGE SCALE GENOMIC DNA]</scope>
    <source>
        <strain evidence="5 6">TX4248</strain>
    </source>
</reference>
<dbReference type="InterPro" id="IPR000073">
    <property type="entry name" value="AB_hydrolase_1"/>
</dbReference>
<comment type="similarity">
    <text evidence="3">Belongs to the AB hydrolase superfamily. MenH family.</text>
</comment>
<name>A0A125W8I3_ENTFL</name>
<evidence type="ECO:0000256" key="3">
    <source>
        <dbReference type="HAMAP-Rule" id="MF_01660"/>
    </source>
</evidence>
<comment type="function">
    <text evidence="3">Catalyzes a proton abstraction reaction that results in 2,5-elimination of pyruvate from 2-succinyl-5-enolpyruvyl-6-hydroxy-3-cyclohexene-1-carboxylate (SEPHCHC) and the formation of 2-succinyl-6-hydroxy-2,4-cyclohexadiene-1-carboxylate (SHCHC).</text>
</comment>
<dbReference type="UniPathway" id="UPA01057">
    <property type="reaction ID" value="UER00900"/>
</dbReference>
<dbReference type="RefSeq" id="WP_002364943.1">
    <property type="nucleotide sequence ID" value="NZ_GL454427.1"/>
</dbReference>
<dbReference type="GO" id="GO:0070205">
    <property type="term" value="F:2-succinyl-6-hydroxy-2,4-cyclohexadiene-1-carboxylate synthase activity"/>
    <property type="evidence" value="ECO:0007669"/>
    <property type="project" value="UniProtKB-UniRule"/>
</dbReference>
<keyword evidence="1 3" id="KW-0474">Menaquinone biosynthesis</keyword>
<dbReference type="PANTHER" id="PTHR42916:SF1">
    <property type="entry name" value="PROTEIN PHYLLO, CHLOROPLASTIC"/>
    <property type="match status" value="1"/>
</dbReference>
<organism evidence="5 6">
    <name type="scientific">Enterococcus faecalis TX4248</name>
    <dbReference type="NCBI Taxonomy" id="749495"/>
    <lineage>
        <taxon>Bacteria</taxon>
        <taxon>Bacillati</taxon>
        <taxon>Bacillota</taxon>
        <taxon>Bacilli</taxon>
        <taxon>Lactobacillales</taxon>
        <taxon>Enterococcaceae</taxon>
        <taxon>Enterococcus</taxon>
    </lineage>
</organism>
<evidence type="ECO:0000256" key="2">
    <source>
        <dbReference type="ARBA" id="ARBA00023239"/>
    </source>
</evidence>
<dbReference type="GO" id="GO:0009234">
    <property type="term" value="P:menaquinone biosynthetic process"/>
    <property type="evidence" value="ECO:0007669"/>
    <property type="project" value="UniProtKB-UniRule"/>
</dbReference>
<dbReference type="PRINTS" id="PR00111">
    <property type="entry name" value="ABHYDROLASE"/>
</dbReference>
<comment type="subunit">
    <text evidence="3">Monomer.</text>
</comment>
<evidence type="ECO:0000259" key="4">
    <source>
        <dbReference type="Pfam" id="PF00561"/>
    </source>
</evidence>
<evidence type="ECO:0000313" key="5">
    <source>
        <dbReference type="EMBL" id="EFM83621.1"/>
    </source>
</evidence>
<protein>
    <recommendedName>
        <fullName evidence="3">Putative 2-succinyl-6-hydroxy-2,4-cyclohexadiene-1-carboxylate synthase</fullName>
        <shortName evidence="3">SHCHC synthase</shortName>
        <ecNumber evidence="3">4.2.99.20</ecNumber>
    </recommendedName>
</protein>
<feature type="domain" description="AB hydrolase-1" evidence="4">
    <location>
        <begin position="24"/>
        <end position="259"/>
    </location>
</feature>
<dbReference type="UniPathway" id="UPA00079"/>
<comment type="pathway">
    <text evidence="3">Quinol/quinone metabolism; 1,4-dihydroxy-2-naphthoate biosynthesis; 1,4-dihydroxy-2-naphthoate from chorismate: step 3/7.</text>
</comment>
<dbReference type="Pfam" id="PF00561">
    <property type="entry name" value="Abhydrolase_1"/>
    <property type="match status" value="1"/>
</dbReference>
<comment type="catalytic activity">
    <reaction evidence="3">
        <text>5-enolpyruvoyl-6-hydroxy-2-succinyl-cyclohex-3-ene-1-carboxylate = (1R,6R)-6-hydroxy-2-succinyl-cyclohexa-2,4-diene-1-carboxylate + pyruvate</text>
        <dbReference type="Rhea" id="RHEA:25597"/>
        <dbReference type="ChEBI" id="CHEBI:15361"/>
        <dbReference type="ChEBI" id="CHEBI:58689"/>
        <dbReference type="ChEBI" id="CHEBI:58818"/>
        <dbReference type="EC" id="4.2.99.20"/>
    </reaction>
</comment>
<evidence type="ECO:0000256" key="1">
    <source>
        <dbReference type="ARBA" id="ARBA00022428"/>
    </source>
</evidence>
<proteinExistence type="inferred from homology"/>
<comment type="caution">
    <text evidence="5">The sequence shown here is derived from an EMBL/GenBank/DDBJ whole genome shotgun (WGS) entry which is preliminary data.</text>
</comment>
<dbReference type="Gene3D" id="3.40.50.1820">
    <property type="entry name" value="alpha/beta hydrolase"/>
    <property type="match status" value="1"/>
</dbReference>
<dbReference type="Proteomes" id="UP000004846">
    <property type="component" value="Unassembled WGS sequence"/>
</dbReference>
<dbReference type="InterPro" id="IPR022485">
    <property type="entry name" value="SHCHC_synthase_MenH"/>
</dbReference>
<dbReference type="PANTHER" id="PTHR42916">
    <property type="entry name" value="2-SUCCINYL-5-ENOLPYRUVYL-6-HYDROXY-3-CYCLOHEXENE-1-CARBOXYLATE SYNTHASE"/>
    <property type="match status" value="1"/>
</dbReference>
<gene>
    <name evidence="3 5" type="primary">menH</name>
    <name evidence="5" type="ORF">HMPREF9498_00723</name>
</gene>
<dbReference type="HOGENOM" id="CLU_020336_38_1_9"/>
<dbReference type="SUPFAM" id="SSF53474">
    <property type="entry name" value="alpha/beta-Hydrolases"/>
    <property type="match status" value="1"/>
</dbReference>
<dbReference type="EC" id="4.2.99.20" evidence="3"/>
<dbReference type="AlphaFoldDB" id="A0A125W8I3"/>